<feature type="chain" id="PRO_5011563372" evidence="2">
    <location>
        <begin position="23"/>
        <end position="221"/>
    </location>
</feature>
<organism evidence="4 5">
    <name type="scientific">Ferrimonas sediminum</name>
    <dbReference type="NCBI Taxonomy" id="718193"/>
    <lineage>
        <taxon>Bacteria</taxon>
        <taxon>Pseudomonadati</taxon>
        <taxon>Pseudomonadota</taxon>
        <taxon>Gammaproteobacteria</taxon>
        <taxon>Alteromonadales</taxon>
        <taxon>Ferrimonadaceae</taxon>
        <taxon>Ferrimonas</taxon>
    </lineage>
</organism>
<feature type="domain" description="Outer membrane protein beta-barrel" evidence="3">
    <location>
        <begin position="8"/>
        <end position="221"/>
    </location>
</feature>
<keyword evidence="1 2" id="KW-0732">Signal</keyword>
<evidence type="ECO:0000259" key="3">
    <source>
        <dbReference type="Pfam" id="PF13505"/>
    </source>
</evidence>
<name>A0A1G8MI54_9GAMM</name>
<dbReference type="Proteomes" id="UP000199527">
    <property type="component" value="Unassembled WGS sequence"/>
</dbReference>
<protein>
    <submittedName>
        <fullName evidence="4">Outer membrane protein</fullName>
    </submittedName>
</protein>
<evidence type="ECO:0000313" key="5">
    <source>
        <dbReference type="Proteomes" id="UP000199527"/>
    </source>
</evidence>
<evidence type="ECO:0000256" key="2">
    <source>
        <dbReference type="SAM" id="SignalP"/>
    </source>
</evidence>
<gene>
    <name evidence="4" type="ORF">SAMN04488540_102387</name>
</gene>
<proteinExistence type="predicted"/>
<accession>A0A1G8MI54</accession>
<reference evidence="5" key="1">
    <citation type="submission" date="2016-10" db="EMBL/GenBank/DDBJ databases">
        <authorList>
            <person name="Varghese N."/>
            <person name="Submissions S."/>
        </authorList>
    </citation>
    <scope>NUCLEOTIDE SEQUENCE [LARGE SCALE GENOMIC DNA]</scope>
    <source>
        <strain evidence="5">DSM 23317</strain>
    </source>
</reference>
<evidence type="ECO:0000256" key="1">
    <source>
        <dbReference type="ARBA" id="ARBA00022729"/>
    </source>
</evidence>
<sequence>MRVKLSLAAAAIASLISVGAHADALGVKVGLDLQQSSVDGNVHGSGAGWDDSYRFSGYVAFEHFIPLVPNVMIRHNQQEADGSGSLSADLTNTDFIAYYELLDNGAVELDLGANYRIYSGKLNDGGFNSDDLDDGILLVYAKGQVNLVGTGLFIYTDLSVGSYDDKDISDYQLGLGWELDMLPLNLAVKGGYRQHSFDVSRWGTNADLEFSGVFAGVELSF</sequence>
<dbReference type="InterPro" id="IPR027385">
    <property type="entry name" value="Beta-barrel_OMP"/>
</dbReference>
<dbReference type="EMBL" id="FNEM01000002">
    <property type="protein sequence ID" value="SDI67609.1"/>
    <property type="molecule type" value="Genomic_DNA"/>
</dbReference>
<feature type="signal peptide" evidence="2">
    <location>
        <begin position="1"/>
        <end position="22"/>
    </location>
</feature>
<dbReference type="Pfam" id="PF13505">
    <property type="entry name" value="OMP_b-brl"/>
    <property type="match status" value="1"/>
</dbReference>
<dbReference type="NCBIfam" id="TIGR04219">
    <property type="entry name" value="OMP_w_GlyGly"/>
    <property type="match status" value="1"/>
</dbReference>
<keyword evidence="5" id="KW-1185">Reference proteome</keyword>
<dbReference type="AlphaFoldDB" id="A0A1G8MI54"/>
<evidence type="ECO:0000313" key="4">
    <source>
        <dbReference type="EMBL" id="SDI67609.1"/>
    </source>
</evidence>
<dbReference type="RefSeq" id="WP_090362539.1">
    <property type="nucleotide sequence ID" value="NZ_FNEM01000002.1"/>
</dbReference>
<dbReference type="InterPro" id="IPR026387">
    <property type="entry name" value="OMP_w_GlyGly"/>
</dbReference>
<dbReference type="OrthoDB" id="6708408at2"/>